<dbReference type="Proteomes" id="UP001497623">
    <property type="component" value="Unassembled WGS sequence"/>
</dbReference>
<proteinExistence type="predicted"/>
<feature type="chain" id="PRO_5043326687" description="Ig-like domain-containing protein" evidence="3">
    <location>
        <begin position="19"/>
        <end position="394"/>
    </location>
</feature>
<dbReference type="InterPro" id="IPR007110">
    <property type="entry name" value="Ig-like_dom"/>
</dbReference>
<keyword evidence="3" id="KW-0732">Signal</keyword>
<reference evidence="5 6" key="1">
    <citation type="submission" date="2024-05" db="EMBL/GenBank/DDBJ databases">
        <authorList>
            <person name="Wallberg A."/>
        </authorList>
    </citation>
    <scope>NUCLEOTIDE SEQUENCE [LARGE SCALE GENOMIC DNA]</scope>
</reference>
<evidence type="ECO:0000256" key="3">
    <source>
        <dbReference type="SAM" id="SignalP"/>
    </source>
</evidence>
<sequence>MRLKAVFGILLLTTLIMCDDDFIIMKLADGGTSSPIKLMAEESEDAYENTILETDVENIYEKNKIINSHDKRELETESILPESDTIHPDLQNSNLLSEFSTISPQTNTETNTILTDQVIPTVFTTNIPPTTLPEETTESTSIMASTISTTISPTTLSVEPTTPKTTSVVQSTIPNSSESSVVTPTTETKICHESCRSDVGAIYLYQLQTTLTLPVGSNLTLVCELPLTANFTLENLLWLYEAERTPECSLTSEEFITSCRGFQVIHNEDDRNETFIKKTLDITGLSHNNTGTFICQAEVTCCRDTSDENVIIRQEYLNVKIWHSDYSLDFAIMGSVAAVMILAVATISFLISRRRRIAYVPIDDRIIEVKPTNVLHMPLVQYDDDNDSFDSNFD</sequence>
<protein>
    <recommendedName>
        <fullName evidence="4">Ig-like domain-containing protein</fullName>
    </recommendedName>
</protein>
<keyword evidence="2" id="KW-0812">Transmembrane</keyword>
<comment type="caution">
    <text evidence="5">The sequence shown here is derived from an EMBL/GenBank/DDBJ whole genome shotgun (WGS) entry which is preliminary data.</text>
</comment>
<gene>
    <name evidence="5" type="ORF">MNOR_LOCUS27946</name>
</gene>
<accession>A0AAV2RSD2</accession>
<dbReference type="SUPFAM" id="SSF48726">
    <property type="entry name" value="Immunoglobulin"/>
    <property type="match status" value="1"/>
</dbReference>
<feature type="transmembrane region" description="Helical" evidence="2">
    <location>
        <begin position="330"/>
        <end position="351"/>
    </location>
</feature>
<evidence type="ECO:0000256" key="2">
    <source>
        <dbReference type="SAM" id="Phobius"/>
    </source>
</evidence>
<evidence type="ECO:0000259" key="4">
    <source>
        <dbReference type="PROSITE" id="PS50835"/>
    </source>
</evidence>
<evidence type="ECO:0000256" key="1">
    <source>
        <dbReference type="SAM" id="MobiDB-lite"/>
    </source>
</evidence>
<dbReference type="InterPro" id="IPR036179">
    <property type="entry name" value="Ig-like_dom_sf"/>
</dbReference>
<keyword evidence="2" id="KW-1133">Transmembrane helix</keyword>
<dbReference type="AlphaFoldDB" id="A0AAV2RSD2"/>
<feature type="region of interest" description="Disordered" evidence="1">
    <location>
        <begin position="154"/>
        <end position="181"/>
    </location>
</feature>
<evidence type="ECO:0000313" key="6">
    <source>
        <dbReference type="Proteomes" id="UP001497623"/>
    </source>
</evidence>
<evidence type="ECO:0000313" key="5">
    <source>
        <dbReference type="EMBL" id="CAL4137196.1"/>
    </source>
</evidence>
<organism evidence="5 6">
    <name type="scientific">Meganyctiphanes norvegica</name>
    <name type="common">Northern krill</name>
    <name type="synonym">Thysanopoda norvegica</name>
    <dbReference type="NCBI Taxonomy" id="48144"/>
    <lineage>
        <taxon>Eukaryota</taxon>
        <taxon>Metazoa</taxon>
        <taxon>Ecdysozoa</taxon>
        <taxon>Arthropoda</taxon>
        <taxon>Crustacea</taxon>
        <taxon>Multicrustacea</taxon>
        <taxon>Malacostraca</taxon>
        <taxon>Eumalacostraca</taxon>
        <taxon>Eucarida</taxon>
        <taxon>Euphausiacea</taxon>
        <taxon>Euphausiidae</taxon>
        <taxon>Meganyctiphanes</taxon>
    </lineage>
</organism>
<feature type="signal peptide" evidence="3">
    <location>
        <begin position="1"/>
        <end position="18"/>
    </location>
</feature>
<dbReference type="Gene3D" id="2.60.40.10">
    <property type="entry name" value="Immunoglobulins"/>
    <property type="match status" value="1"/>
</dbReference>
<keyword evidence="2" id="KW-0472">Membrane</keyword>
<feature type="domain" description="Ig-like" evidence="4">
    <location>
        <begin position="184"/>
        <end position="298"/>
    </location>
</feature>
<dbReference type="EMBL" id="CAXKWB010030131">
    <property type="protein sequence ID" value="CAL4137196.1"/>
    <property type="molecule type" value="Genomic_DNA"/>
</dbReference>
<dbReference type="InterPro" id="IPR013783">
    <property type="entry name" value="Ig-like_fold"/>
</dbReference>
<dbReference type="PROSITE" id="PS50835">
    <property type="entry name" value="IG_LIKE"/>
    <property type="match status" value="1"/>
</dbReference>
<keyword evidence="6" id="KW-1185">Reference proteome</keyword>
<name>A0AAV2RSD2_MEGNR</name>
<feature type="compositionally biased region" description="Polar residues" evidence="1">
    <location>
        <begin position="158"/>
        <end position="175"/>
    </location>
</feature>